<dbReference type="OrthoDB" id="198381at2759"/>
<dbReference type="InterPro" id="IPR036388">
    <property type="entry name" value="WH-like_DNA-bd_sf"/>
</dbReference>
<sequence length="130" mass="14944">MKLTRKSISLDIMKYKYNKVDESNISILDTIPEKGAQGILGEGGIDRSLLKRDLLGMMANLSDDERTVINLRYGIEDGRFRPVSEVAAGLKRDKSWVRGMECRALRKLRRPWYEEKHTSSEEELPLTSEE</sequence>
<comment type="caution">
    <text evidence="3">The sequence shown here is derived from an EMBL/GenBank/DDBJ whole genome shotgun (WGS) entry which is preliminary data.</text>
</comment>
<dbReference type="InterPro" id="IPR013324">
    <property type="entry name" value="RNA_pol_sigma_r3/r4-like"/>
</dbReference>
<dbReference type="Gene3D" id="1.10.10.10">
    <property type="entry name" value="Winged helix-like DNA-binding domain superfamily/Winged helix DNA-binding domain"/>
    <property type="match status" value="1"/>
</dbReference>
<evidence type="ECO:0000313" key="4">
    <source>
        <dbReference type="Proteomes" id="UP001165082"/>
    </source>
</evidence>
<evidence type="ECO:0000256" key="1">
    <source>
        <dbReference type="ARBA" id="ARBA00007788"/>
    </source>
</evidence>
<dbReference type="PANTHER" id="PTHR30603:SF47">
    <property type="entry name" value="RNA POLYMERASE SIGMA FACTOR SIGD, CHLOROPLASTIC"/>
    <property type="match status" value="1"/>
</dbReference>
<dbReference type="Pfam" id="PF04545">
    <property type="entry name" value="Sigma70_r4"/>
    <property type="match status" value="1"/>
</dbReference>
<organism evidence="3 4">
    <name type="scientific">Triparma retinervis</name>
    <dbReference type="NCBI Taxonomy" id="2557542"/>
    <lineage>
        <taxon>Eukaryota</taxon>
        <taxon>Sar</taxon>
        <taxon>Stramenopiles</taxon>
        <taxon>Ochrophyta</taxon>
        <taxon>Bolidophyceae</taxon>
        <taxon>Parmales</taxon>
        <taxon>Triparmaceae</taxon>
        <taxon>Triparma</taxon>
    </lineage>
</organism>
<dbReference type="AlphaFoldDB" id="A0A9W7FHJ1"/>
<gene>
    <name evidence="3" type="ORF">TrRE_jg10829</name>
</gene>
<accession>A0A9W7FHJ1</accession>
<evidence type="ECO:0000313" key="3">
    <source>
        <dbReference type="EMBL" id="GMI12534.1"/>
    </source>
</evidence>
<dbReference type="SUPFAM" id="SSF88659">
    <property type="entry name" value="Sigma3 and sigma4 domains of RNA polymerase sigma factors"/>
    <property type="match status" value="1"/>
</dbReference>
<evidence type="ECO:0000259" key="2">
    <source>
        <dbReference type="Pfam" id="PF04545"/>
    </source>
</evidence>
<dbReference type="PANTHER" id="PTHR30603">
    <property type="entry name" value="RNA POLYMERASE SIGMA FACTOR RPO"/>
    <property type="match status" value="1"/>
</dbReference>
<keyword evidence="4" id="KW-1185">Reference proteome</keyword>
<dbReference type="InterPro" id="IPR007630">
    <property type="entry name" value="RNA_pol_sigma70_r4"/>
</dbReference>
<dbReference type="GO" id="GO:0006352">
    <property type="term" value="P:DNA-templated transcription initiation"/>
    <property type="evidence" value="ECO:0007669"/>
    <property type="project" value="InterPro"/>
</dbReference>
<reference evidence="3" key="1">
    <citation type="submission" date="2022-07" db="EMBL/GenBank/DDBJ databases">
        <title>Genome analysis of Parmales, a sister group of diatoms, reveals the evolutionary specialization of diatoms from phago-mixotrophs to photoautotrophs.</title>
        <authorList>
            <person name="Ban H."/>
            <person name="Sato S."/>
            <person name="Yoshikawa S."/>
            <person name="Kazumasa Y."/>
            <person name="Nakamura Y."/>
            <person name="Ichinomiya M."/>
            <person name="Saitoh K."/>
            <person name="Sato N."/>
            <person name="Blanc-Mathieu R."/>
            <person name="Endo H."/>
            <person name="Kuwata A."/>
            <person name="Ogata H."/>
        </authorList>
    </citation>
    <scope>NUCLEOTIDE SEQUENCE</scope>
</reference>
<feature type="domain" description="RNA polymerase sigma-70 region 4" evidence="2">
    <location>
        <begin position="58"/>
        <end position="109"/>
    </location>
</feature>
<dbReference type="GO" id="GO:0003700">
    <property type="term" value="F:DNA-binding transcription factor activity"/>
    <property type="evidence" value="ECO:0007669"/>
    <property type="project" value="InterPro"/>
</dbReference>
<dbReference type="InterPro" id="IPR050239">
    <property type="entry name" value="Sigma-70_RNA_pol_init_factors"/>
</dbReference>
<proteinExistence type="inferred from homology"/>
<dbReference type="EMBL" id="BRXZ01000483">
    <property type="protein sequence ID" value="GMI12534.1"/>
    <property type="molecule type" value="Genomic_DNA"/>
</dbReference>
<dbReference type="Proteomes" id="UP001165082">
    <property type="component" value="Unassembled WGS sequence"/>
</dbReference>
<protein>
    <recommendedName>
        <fullName evidence="2">RNA polymerase sigma-70 region 4 domain-containing protein</fullName>
    </recommendedName>
</protein>
<name>A0A9W7FHJ1_9STRA</name>
<comment type="similarity">
    <text evidence="1">Belongs to the sigma-70 factor family.</text>
</comment>